<protein>
    <submittedName>
        <fullName evidence="1">Uncharacterized protein</fullName>
    </submittedName>
</protein>
<proteinExistence type="predicted"/>
<dbReference type="GeneID" id="93611310"/>
<dbReference type="Proteomes" id="UP000009138">
    <property type="component" value="Unassembled WGS sequence"/>
</dbReference>
<dbReference type="AlphaFoldDB" id="I1BTV4"/>
<keyword evidence="2" id="KW-1185">Reference proteome</keyword>
<name>I1BTV4_RHIO9</name>
<evidence type="ECO:0000313" key="1">
    <source>
        <dbReference type="EMBL" id="EIE79634.1"/>
    </source>
</evidence>
<reference evidence="1 2" key="1">
    <citation type="journal article" date="2009" name="PLoS Genet.">
        <title>Genomic analysis of the basal lineage fungus Rhizopus oryzae reveals a whole-genome duplication.</title>
        <authorList>
            <person name="Ma L.-J."/>
            <person name="Ibrahim A.S."/>
            <person name="Skory C."/>
            <person name="Grabherr M.G."/>
            <person name="Burger G."/>
            <person name="Butler M."/>
            <person name="Elias M."/>
            <person name="Idnurm A."/>
            <person name="Lang B.F."/>
            <person name="Sone T."/>
            <person name="Abe A."/>
            <person name="Calvo S.E."/>
            <person name="Corrochano L.M."/>
            <person name="Engels R."/>
            <person name="Fu J."/>
            <person name="Hansberg W."/>
            <person name="Kim J.-M."/>
            <person name="Kodira C.D."/>
            <person name="Koehrsen M.J."/>
            <person name="Liu B."/>
            <person name="Miranda-Saavedra D."/>
            <person name="O'Leary S."/>
            <person name="Ortiz-Castellanos L."/>
            <person name="Poulter R."/>
            <person name="Rodriguez-Romero J."/>
            <person name="Ruiz-Herrera J."/>
            <person name="Shen Y.-Q."/>
            <person name="Zeng Q."/>
            <person name="Galagan J."/>
            <person name="Birren B.W."/>
            <person name="Cuomo C.A."/>
            <person name="Wickes B.L."/>
        </authorList>
    </citation>
    <scope>NUCLEOTIDE SEQUENCE [LARGE SCALE GENOMIC DNA]</scope>
    <source>
        <strain evidence="2">RA 99-880 / ATCC MYA-4621 / FGSC 9543 / NRRL 43880</strain>
    </source>
</reference>
<dbReference type="EMBL" id="CH476734">
    <property type="protein sequence ID" value="EIE79634.1"/>
    <property type="molecule type" value="Genomic_DNA"/>
</dbReference>
<dbReference type="RefSeq" id="XP_067515030.1">
    <property type="nucleotide sequence ID" value="XM_067658929.1"/>
</dbReference>
<evidence type="ECO:0000313" key="2">
    <source>
        <dbReference type="Proteomes" id="UP000009138"/>
    </source>
</evidence>
<organism evidence="1 2">
    <name type="scientific">Rhizopus delemar (strain RA 99-880 / ATCC MYA-4621 / FGSC 9543 / NRRL 43880)</name>
    <name type="common">Mucormycosis agent</name>
    <name type="synonym">Rhizopus arrhizus var. delemar</name>
    <dbReference type="NCBI Taxonomy" id="246409"/>
    <lineage>
        <taxon>Eukaryota</taxon>
        <taxon>Fungi</taxon>
        <taxon>Fungi incertae sedis</taxon>
        <taxon>Mucoromycota</taxon>
        <taxon>Mucoromycotina</taxon>
        <taxon>Mucoromycetes</taxon>
        <taxon>Mucorales</taxon>
        <taxon>Mucorineae</taxon>
        <taxon>Rhizopodaceae</taxon>
        <taxon>Rhizopus</taxon>
    </lineage>
</organism>
<dbReference type="VEuPathDB" id="FungiDB:RO3G_04339"/>
<sequence length="95" mass="11243">MYIYYTFEKGHKHDKACTLANERTYTARKWRVEYKTNPKDGVLEKETRVAEFMKAQAVWVTEWTTEGTDYHNNYAFNGESGFNTNMTIGKAWSKR</sequence>
<dbReference type="InParanoid" id="I1BTV4"/>
<gene>
    <name evidence="1" type="ORF">RO3G_04339</name>
</gene>
<accession>I1BTV4</accession>